<feature type="modified residue" description="N6-(pyridoxal phosphate)lysine" evidence="2">
    <location>
        <position position="26"/>
    </location>
</feature>
<dbReference type="PROSITE" id="PS01211">
    <property type="entry name" value="UPF0001"/>
    <property type="match status" value="1"/>
</dbReference>
<keyword evidence="1 2" id="KW-0663">Pyridoxal phosphate</keyword>
<dbReference type="Proteomes" id="UP001565200">
    <property type="component" value="Unassembled WGS sequence"/>
</dbReference>
<dbReference type="PANTHER" id="PTHR10146:SF14">
    <property type="entry name" value="PYRIDOXAL PHOSPHATE HOMEOSTASIS PROTEIN"/>
    <property type="match status" value="1"/>
</dbReference>
<dbReference type="PIRSF" id="PIRSF004848">
    <property type="entry name" value="YBL036c_PLPDEIII"/>
    <property type="match status" value="1"/>
</dbReference>
<accession>A0ABV4CXA8</accession>
<evidence type="ECO:0000256" key="2">
    <source>
        <dbReference type="HAMAP-Rule" id="MF_02087"/>
    </source>
</evidence>
<proteinExistence type="inferred from homology"/>
<feature type="domain" description="Alanine racemase N-terminal" evidence="4">
    <location>
        <begin position="6"/>
        <end position="222"/>
    </location>
</feature>
<evidence type="ECO:0000313" key="5">
    <source>
        <dbReference type="EMBL" id="MEY8246023.1"/>
    </source>
</evidence>
<dbReference type="RefSeq" id="WP_121699893.1">
    <property type="nucleotide sequence ID" value="NZ_JBCLPP010000029.1"/>
</dbReference>
<dbReference type="HAMAP" id="MF_02087">
    <property type="entry name" value="PLP_homeostasis"/>
    <property type="match status" value="1"/>
</dbReference>
<evidence type="ECO:0000259" key="4">
    <source>
        <dbReference type="Pfam" id="PF01168"/>
    </source>
</evidence>
<dbReference type="EMBL" id="JBCLPP010000029">
    <property type="protein sequence ID" value="MEY8246023.1"/>
    <property type="molecule type" value="Genomic_DNA"/>
</dbReference>
<evidence type="ECO:0000256" key="3">
    <source>
        <dbReference type="RuleBase" id="RU004514"/>
    </source>
</evidence>
<comment type="function">
    <text evidence="2">Pyridoxal 5'-phosphate (PLP)-binding protein, which is involved in PLP homeostasis.</text>
</comment>
<gene>
    <name evidence="5" type="ORF">AAK873_10400</name>
</gene>
<dbReference type="InterPro" id="IPR011078">
    <property type="entry name" value="PyrdxlP_homeostasis"/>
</dbReference>
<dbReference type="Gene3D" id="3.20.20.10">
    <property type="entry name" value="Alanine racemase"/>
    <property type="match status" value="1"/>
</dbReference>
<name>A0ABV4CXA8_9BACT</name>
<dbReference type="SUPFAM" id="SSF51419">
    <property type="entry name" value="PLP-binding barrel"/>
    <property type="match status" value="1"/>
</dbReference>
<reference evidence="5 6" key="1">
    <citation type="submission" date="2024-03" db="EMBL/GenBank/DDBJ databases">
        <title>Mouse gut bacterial collection (mGBC) of GemPharmatech.</title>
        <authorList>
            <person name="He Y."/>
            <person name="Dong L."/>
            <person name="Wu D."/>
            <person name="Gao X."/>
            <person name="Lin Z."/>
        </authorList>
    </citation>
    <scope>NUCLEOTIDE SEQUENCE [LARGE SCALE GENOMIC DNA]</scope>
    <source>
        <strain evidence="5 6">54-13</strain>
    </source>
</reference>
<protein>
    <recommendedName>
        <fullName evidence="2">Pyridoxal phosphate homeostasis protein</fullName>
        <shortName evidence="2">PLP homeostasis protein</shortName>
    </recommendedName>
</protein>
<dbReference type="InterPro" id="IPR029066">
    <property type="entry name" value="PLP-binding_barrel"/>
</dbReference>
<evidence type="ECO:0000256" key="1">
    <source>
        <dbReference type="ARBA" id="ARBA00022898"/>
    </source>
</evidence>
<comment type="caution">
    <text evidence="5">The sequence shown here is derived from an EMBL/GenBank/DDBJ whole genome shotgun (WGS) entry which is preliminary data.</text>
</comment>
<dbReference type="NCBIfam" id="TIGR00044">
    <property type="entry name" value="YggS family pyridoxal phosphate-dependent enzyme"/>
    <property type="match status" value="1"/>
</dbReference>
<dbReference type="InterPro" id="IPR001608">
    <property type="entry name" value="Ala_racemase_N"/>
</dbReference>
<keyword evidence="6" id="KW-1185">Reference proteome</keyword>
<evidence type="ECO:0000313" key="6">
    <source>
        <dbReference type="Proteomes" id="UP001565200"/>
    </source>
</evidence>
<organism evidence="5 6">
    <name type="scientific">Heminiphilus faecis</name>
    <dbReference type="NCBI Taxonomy" id="2601703"/>
    <lineage>
        <taxon>Bacteria</taxon>
        <taxon>Pseudomonadati</taxon>
        <taxon>Bacteroidota</taxon>
        <taxon>Bacteroidia</taxon>
        <taxon>Bacteroidales</taxon>
        <taxon>Muribaculaceae</taxon>
        <taxon>Heminiphilus</taxon>
    </lineage>
</organism>
<dbReference type="CDD" id="cd00635">
    <property type="entry name" value="PLPDE_III_YBL036c_like"/>
    <property type="match status" value="1"/>
</dbReference>
<dbReference type="Pfam" id="PF01168">
    <property type="entry name" value="Ala_racemase_N"/>
    <property type="match status" value="1"/>
</dbReference>
<sequence>MEVIGQRISAIKASLPEGVTLVAVSKFHPAEAIMQAYGSGHRIFGESRATELVNKAKELPDDIQWHFIGHLQTNKVRAVMPYVTCIHSIDSERLLRLVNTEAERIGRTVDVLLQVHVACEETKFGFTPEEFECLTSSGILSELSAVRVRGVMGMASNVDDNDRIAADFRLIKNMYDKLVEVLESSDGAPCDTISMGMSHDYRLAIECGSNMVRIGTTIFGEREY</sequence>
<comment type="similarity">
    <text evidence="2 3">Belongs to the pyridoxal phosphate-binding protein YggS/PROSC family.</text>
</comment>
<dbReference type="PANTHER" id="PTHR10146">
    <property type="entry name" value="PROLINE SYNTHETASE CO-TRANSCRIBED BACTERIAL HOMOLOG PROTEIN"/>
    <property type="match status" value="1"/>
</dbReference>